<comment type="similarity">
    <text evidence="1">Belongs to the leucine-binding protein family.</text>
</comment>
<dbReference type="Proteomes" id="UP000019812">
    <property type="component" value="Unassembled WGS sequence"/>
</dbReference>
<keyword evidence="3" id="KW-0732">Signal</keyword>
<feature type="transmembrane region" description="Helical" evidence="5">
    <location>
        <begin position="12"/>
        <end position="33"/>
    </location>
</feature>
<evidence type="ECO:0000256" key="2">
    <source>
        <dbReference type="ARBA" id="ARBA00022448"/>
    </source>
</evidence>
<accession>A0A084Y521</accession>
<keyword evidence="4" id="KW-0029">Amino-acid transport</keyword>
<dbReference type="EMBL" id="JDSS02000007">
    <property type="protein sequence ID" value="KFB69815.1"/>
    <property type="molecule type" value="Genomic_DNA"/>
</dbReference>
<name>A0A084Y521_9PROT</name>
<dbReference type="AlphaFoldDB" id="A0A084Y521"/>
<keyword evidence="5" id="KW-1133">Transmembrane helix</keyword>
<keyword evidence="5" id="KW-0472">Membrane</keyword>
<dbReference type="GO" id="GO:0006865">
    <property type="term" value="P:amino acid transport"/>
    <property type="evidence" value="ECO:0007669"/>
    <property type="project" value="UniProtKB-KW"/>
</dbReference>
<dbReference type="PRINTS" id="PR00337">
    <property type="entry name" value="LEUILEVALBP"/>
</dbReference>
<organism evidence="7 8">
    <name type="scientific">Candidatus Accumulibacter vicinus</name>
    <dbReference type="NCBI Taxonomy" id="2954382"/>
    <lineage>
        <taxon>Bacteria</taxon>
        <taxon>Pseudomonadati</taxon>
        <taxon>Pseudomonadota</taxon>
        <taxon>Betaproteobacteria</taxon>
        <taxon>Candidatus Accumulibacter</taxon>
    </lineage>
</organism>
<dbReference type="InterPro" id="IPR000709">
    <property type="entry name" value="Leu_Ile_Val-bd"/>
</dbReference>
<gene>
    <name evidence="7" type="primary">braC_1</name>
    <name evidence="7" type="ORF">CAPSK01_000528</name>
</gene>
<proteinExistence type="inferred from homology"/>
<dbReference type="InterPro" id="IPR028081">
    <property type="entry name" value="Leu-bd"/>
</dbReference>
<protein>
    <submittedName>
        <fullName evidence="7">Leucine-, isoleucine-, valine-, threonine-, and alanine-binding protein</fullName>
    </submittedName>
</protein>
<dbReference type="PANTHER" id="PTHR30483:SF6">
    <property type="entry name" value="PERIPLASMIC BINDING PROTEIN OF ABC TRANSPORTER FOR NATURAL AMINO ACIDS"/>
    <property type="match status" value="1"/>
</dbReference>
<evidence type="ECO:0000256" key="3">
    <source>
        <dbReference type="ARBA" id="ARBA00022729"/>
    </source>
</evidence>
<dbReference type="STRING" id="1457154.CAPSK01_000528"/>
<dbReference type="InterPro" id="IPR051010">
    <property type="entry name" value="BCAA_transport"/>
</dbReference>
<evidence type="ECO:0000259" key="6">
    <source>
        <dbReference type="Pfam" id="PF13458"/>
    </source>
</evidence>
<evidence type="ECO:0000256" key="4">
    <source>
        <dbReference type="ARBA" id="ARBA00022970"/>
    </source>
</evidence>
<evidence type="ECO:0000256" key="1">
    <source>
        <dbReference type="ARBA" id="ARBA00010062"/>
    </source>
</evidence>
<evidence type="ECO:0000256" key="5">
    <source>
        <dbReference type="SAM" id="Phobius"/>
    </source>
</evidence>
<comment type="caution">
    <text evidence="7">The sequence shown here is derived from an EMBL/GenBank/DDBJ whole genome shotgun (WGS) entry which is preliminary data.</text>
</comment>
<keyword evidence="5" id="KW-0812">Transmembrane</keyword>
<dbReference type="CDD" id="cd19983">
    <property type="entry name" value="PBP1_ABC_HAAT-like"/>
    <property type="match status" value="1"/>
</dbReference>
<dbReference type="Pfam" id="PF13458">
    <property type="entry name" value="Peripla_BP_6"/>
    <property type="match status" value="1"/>
</dbReference>
<dbReference type="SUPFAM" id="SSF53822">
    <property type="entry name" value="Periplasmic binding protein-like I"/>
    <property type="match status" value="1"/>
</dbReference>
<evidence type="ECO:0000313" key="7">
    <source>
        <dbReference type="EMBL" id="KFB69815.1"/>
    </source>
</evidence>
<sequence>MKPALKTNRVRAALRASAGILLGSLLGSLFLLACSPPTPIPIGFVGGISGRGADLGIAARDAVQLAVELRNRAGGVAGHEVKLLIRDDQQNTATAQGVTRELIDQGVVAIVGPVTSTVAKAILPIVDDARVVMVSSSATTDELTGKDDYLYRVNMSTAEAATRIAEYHLKERPLGPLVAAYDLNNRSYTERWLEAFRTTYEKGGGEVRGAIGFESSSETAFVQVARNLLATPADGVLIVANSMDTALLCQQIRKAGSRLPIIVSGWAGTERLLELGGRAVEGVMVAQNFDRESKAPAYQAFRQAYRERFRREPGFSGTMAFDAANIVMEALAQQPDPRKLKATLQSVRRFQGVQEPILFDEFGDVIREIHMTVVRDGQFIVIR</sequence>
<feature type="domain" description="Leucine-binding protein" evidence="6">
    <location>
        <begin position="39"/>
        <end position="377"/>
    </location>
</feature>
<keyword evidence="2" id="KW-0813">Transport</keyword>
<dbReference type="PANTHER" id="PTHR30483">
    <property type="entry name" value="LEUCINE-SPECIFIC-BINDING PROTEIN"/>
    <property type="match status" value="1"/>
</dbReference>
<dbReference type="Gene3D" id="3.40.50.2300">
    <property type="match status" value="2"/>
</dbReference>
<dbReference type="InterPro" id="IPR028082">
    <property type="entry name" value="Peripla_BP_I"/>
</dbReference>
<reference evidence="7 8" key="1">
    <citation type="submission" date="2014-07" db="EMBL/GenBank/DDBJ databases">
        <title>Expanding our view of genomic diversity in Candidatus Accumulibacter clades.</title>
        <authorList>
            <person name="Skennerton C.T."/>
            <person name="Barr J.J."/>
            <person name="Slater F.R."/>
            <person name="Bond P.L."/>
            <person name="Tyson G.W."/>
        </authorList>
    </citation>
    <scope>NUCLEOTIDE SEQUENCE [LARGE SCALE GENOMIC DNA]</scope>
    <source>
        <strain evidence="8">SK-01</strain>
    </source>
</reference>
<dbReference type="RefSeq" id="WP_273702929.1">
    <property type="nucleotide sequence ID" value="NZ_JDSS02000007.1"/>
</dbReference>
<dbReference type="PROSITE" id="PS51257">
    <property type="entry name" value="PROKAR_LIPOPROTEIN"/>
    <property type="match status" value="1"/>
</dbReference>
<evidence type="ECO:0000313" key="8">
    <source>
        <dbReference type="Proteomes" id="UP000019812"/>
    </source>
</evidence>